<dbReference type="GO" id="GO:0034511">
    <property type="term" value="F:U3 snoRNA binding"/>
    <property type="evidence" value="ECO:0007669"/>
    <property type="project" value="TreeGrafter"/>
</dbReference>
<feature type="compositionally biased region" description="Basic residues" evidence="1">
    <location>
        <begin position="16"/>
        <end position="30"/>
    </location>
</feature>
<dbReference type="GO" id="GO:0000462">
    <property type="term" value="P:maturation of SSU-rRNA from tricistronic rRNA transcript (SSU-rRNA, 5.8S rRNA, LSU-rRNA)"/>
    <property type="evidence" value="ECO:0007669"/>
    <property type="project" value="TreeGrafter"/>
</dbReference>
<sequence>MVLKDPNKFDDIDVNKKHRPRASGRKAQKKCPRESAIANNPKAFAVQHTTKASRLVQRTLDHQTKRHHLLQSKYVSAVSPPYVVAIVGPPKSGKSTLLRGLIKHFAHLSVGVIKGPVTVVVGKKERFTFIECGCEINSMLDAAKIADVVLLLVNVRAGLEMYHFEFINMIQAHGMPRVVPVLNHLDTFKDSSSSRALRRKIKHRLWTDLNSKIFLLSRFQAKKYPDTYQLFYISERNVTLALPILAFTSASEPPCSSMMLPRYVIGGPGHPRSPNRLIDSELSIVSRVFPQMSRSS</sequence>
<dbReference type="PANTHER" id="PTHR12858">
    <property type="entry name" value="RIBOSOME BIOGENESIS PROTEIN"/>
    <property type="match status" value="1"/>
</dbReference>
<dbReference type="Pfam" id="PF01926">
    <property type="entry name" value="MMR_HSR1"/>
    <property type="match status" value="1"/>
</dbReference>
<feature type="region of interest" description="Disordered" evidence="1">
    <location>
        <begin position="1"/>
        <end position="30"/>
    </location>
</feature>
<protein>
    <submittedName>
        <fullName evidence="5">Bms1-type G domain-containing protein</fullName>
    </submittedName>
</protein>
<accession>A0A183L3H7</accession>
<organism evidence="5">
    <name type="scientific">Schistosoma curassoni</name>
    <dbReference type="NCBI Taxonomy" id="6186"/>
    <lineage>
        <taxon>Eukaryota</taxon>
        <taxon>Metazoa</taxon>
        <taxon>Spiralia</taxon>
        <taxon>Lophotrochozoa</taxon>
        <taxon>Platyhelminthes</taxon>
        <taxon>Trematoda</taxon>
        <taxon>Digenea</taxon>
        <taxon>Strigeidida</taxon>
        <taxon>Schistosomatoidea</taxon>
        <taxon>Schistosomatidae</taxon>
        <taxon>Schistosoma</taxon>
    </lineage>
</organism>
<dbReference type="PROSITE" id="PS51714">
    <property type="entry name" value="G_BMS1"/>
    <property type="match status" value="1"/>
</dbReference>
<gene>
    <name evidence="3" type="ORF">SCUD_LOCUS21884</name>
</gene>
<keyword evidence="4" id="KW-1185">Reference proteome</keyword>
<dbReference type="PANTHER" id="PTHR12858:SF2">
    <property type="entry name" value="RIBOSOME BIOGENESIS PROTEIN BMS1 HOMOLOG"/>
    <property type="match status" value="1"/>
</dbReference>
<feature type="compositionally biased region" description="Basic and acidic residues" evidence="1">
    <location>
        <begin position="1"/>
        <end position="15"/>
    </location>
</feature>
<dbReference type="WBParaSite" id="SCUD_0002188801-mRNA-1">
    <property type="protein sequence ID" value="SCUD_0002188801-mRNA-1"/>
    <property type="gene ID" value="SCUD_0002188801"/>
</dbReference>
<dbReference type="InterPro" id="IPR030387">
    <property type="entry name" value="G_Bms1/Tsr1_dom"/>
</dbReference>
<dbReference type="AlphaFoldDB" id="A0A183L3H7"/>
<reference evidence="5" key="1">
    <citation type="submission" date="2016-06" db="UniProtKB">
        <authorList>
            <consortium name="WormBaseParasite"/>
        </authorList>
    </citation>
    <scope>IDENTIFICATION</scope>
</reference>
<evidence type="ECO:0000256" key="1">
    <source>
        <dbReference type="SAM" id="MobiDB-lite"/>
    </source>
</evidence>
<dbReference type="Proteomes" id="UP000279833">
    <property type="component" value="Unassembled WGS sequence"/>
</dbReference>
<feature type="domain" description="Bms1-type G" evidence="2">
    <location>
        <begin position="80"/>
        <end position="244"/>
    </location>
</feature>
<reference evidence="3 4" key="2">
    <citation type="submission" date="2018-11" db="EMBL/GenBank/DDBJ databases">
        <authorList>
            <consortium name="Pathogen Informatics"/>
        </authorList>
    </citation>
    <scope>NUCLEOTIDE SEQUENCE [LARGE SCALE GENOMIC DNA]</scope>
    <source>
        <strain evidence="3">Dakar</strain>
        <strain evidence="4">Dakar, Senegal</strain>
    </source>
</reference>
<proteinExistence type="predicted"/>
<dbReference type="SUPFAM" id="SSF52540">
    <property type="entry name" value="P-loop containing nucleoside triphosphate hydrolases"/>
    <property type="match status" value="1"/>
</dbReference>
<dbReference type="InterPro" id="IPR006073">
    <property type="entry name" value="GTP-bd"/>
</dbReference>
<dbReference type="STRING" id="6186.A0A183L3H7"/>
<dbReference type="GO" id="GO:0003924">
    <property type="term" value="F:GTPase activity"/>
    <property type="evidence" value="ECO:0007669"/>
    <property type="project" value="TreeGrafter"/>
</dbReference>
<dbReference type="GO" id="GO:0030686">
    <property type="term" value="C:90S preribosome"/>
    <property type="evidence" value="ECO:0007669"/>
    <property type="project" value="TreeGrafter"/>
</dbReference>
<dbReference type="InterPro" id="IPR027417">
    <property type="entry name" value="P-loop_NTPase"/>
</dbReference>
<evidence type="ECO:0000313" key="5">
    <source>
        <dbReference type="WBParaSite" id="SCUD_0002188801-mRNA-1"/>
    </source>
</evidence>
<dbReference type="GO" id="GO:0005525">
    <property type="term" value="F:GTP binding"/>
    <property type="evidence" value="ECO:0007669"/>
    <property type="project" value="InterPro"/>
</dbReference>
<evidence type="ECO:0000313" key="3">
    <source>
        <dbReference type="EMBL" id="VDP76906.1"/>
    </source>
</evidence>
<evidence type="ECO:0000313" key="4">
    <source>
        <dbReference type="Proteomes" id="UP000279833"/>
    </source>
</evidence>
<name>A0A183L3H7_9TREM</name>
<dbReference type="EMBL" id="UZAK01047714">
    <property type="protein sequence ID" value="VDP76906.1"/>
    <property type="molecule type" value="Genomic_DNA"/>
</dbReference>
<evidence type="ECO:0000259" key="2">
    <source>
        <dbReference type="PROSITE" id="PS51714"/>
    </source>
</evidence>
<dbReference type="Gene3D" id="3.40.50.300">
    <property type="entry name" value="P-loop containing nucleotide triphosphate hydrolases"/>
    <property type="match status" value="2"/>
</dbReference>
<dbReference type="InterPro" id="IPR039761">
    <property type="entry name" value="Bms1/Tsr1"/>
</dbReference>
<dbReference type="GO" id="GO:0000479">
    <property type="term" value="P:endonucleolytic cleavage of tricistronic rRNA transcript (SSU-rRNA, 5.8S rRNA, LSU-rRNA)"/>
    <property type="evidence" value="ECO:0007669"/>
    <property type="project" value="TreeGrafter"/>
</dbReference>